<comment type="caution">
    <text evidence="2">The sequence shown here is derived from an EMBL/GenBank/DDBJ whole genome shotgun (WGS) entry which is preliminary data.</text>
</comment>
<gene>
    <name evidence="2" type="ORF">HF838_18285</name>
</gene>
<evidence type="ECO:0000313" key="2">
    <source>
        <dbReference type="EMBL" id="NMF00179.1"/>
    </source>
</evidence>
<dbReference type="EMBL" id="JABAGO010000040">
    <property type="protein sequence ID" value="NMF00179.1"/>
    <property type="molecule type" value="Genomic_DNA"/>
</dbReference>
<name>A0A848CYH2_ANEAE</name>
<dbReference type="Proteomes" id="UP000561326">
    <property type="component" value="Unassembled WGS sequence"/>
</dbReference>
<organism evidence="2 3">
    <name type="scientific">Aneurinibacillus aneurinilyticus</name>
    <name type="common">Bacillus aneurinolyticus</name>
    <dbReference type="NCBI Taxonomy" id="1391"/>
    <lineage>
        <taxon>Bacteria</taxon>
        <taxon>Bacillati</taxon>
        <taxon>Bacillota</taxon>
        <taxon>Bacilli</taxon>
        <taxon>Bacillales</taxon>
        <taxon>Paenibacillaceae</taxon>
        <taxon>Aneurinibacillus group</taxon>
        <taxon>Aneurinibacillus</taxon>
    </lineage>
</organism>
<dbReference type="GO" id="GO:0006313">
    <property type="term" value="P:DNA transposition"/>
    <property type="evidence" value="ECO:0007669"/>
    <property type="project" value="InterPro"/>
</dbReference>
<dbReference type="Pfam" id="PF01526">
    <property type="entry name" value="DDE_Tnp_Tn3"/>
    <property type="match status" value="1"/>
</dbReference>
<proteinExistence type="predicted"/>
<dbReference type="InterPro" id="IPR002513">
    <property type="entry name" value="Tn3_Tnp_DDE_dom"/>
</dbReference>
<dbReference type="GO" id="GO:0004803">
    <property type="term" value="F:transposase activity"/>
    <property type="evidence" value="ECO:0007669"/>
    <property type="project" value="InterPro"/>
</dbReference>
<feature type="domain" description="Tn3 transposase DDE" evidence="1">
    <location>
        <begin position="1"/>
        <end position="110"/>
    </location>
</feature>
<reference evidence="2 3" key="1">
    <citation type="submission" date="2020-04" db="EMBL/GenBank/DDBJ databases">
        <authorList>
            <person name="Hitch T.C.A."/>
            <person name="Wylensek D."/>
            <person name="Clavel T."/>
        </authorList>
    </citation>
    <scope>NUCLEOTIDE SEQUENCE [LARGE SCALE GENOMIC DNA]</scope>
    <source>
        <strain evidence="2 3">WB01_D5_05</strain>
    </source>
</reference>
<accession>A0A848CYH2</accession>
<dbReference type="AlphaFoldDB" id="A0A848CYH2"/>
<sequence length="132" mass="15161">MRTVFLLQYISYIDMRRTITATTNKVEAYNGFSKWLSFGGLGIIADNDPEQQEKAIKYEDLVANAVIFQNVVDITMVIRQLRKEGHYVDPDDLSVLSPYLMEHIKRFGDYVIDLEERPEPLDGRLGLGFKTA</sequence>
<protein>
    <submittedName>
        <fullName evidence="2">Transposase</fullName>
    </submittedName>
</protein>
<evidence type="ECO:0000313" key="3">
    <source>
        <dbReference type="Proteomes" id="UP000561326"/>
    </source>
</evidence>
<evidence type="ECO:0000259" key="1">
    <source>
        <dbReference type="Pfam" id="PF01526"/>
    </source>
</evidence>